<reference evidence="2 3" key="1">
    <citation type="submission" date="2023-05" db="EMBL/GenBank/DDBJ databases">
        <title>B98-5 Cell Line De Novo Hybrid Assembly: An Optical Mapping Approach.</title>
        <authorList>
            <person name="Kananen K."/>
            <person name="Auerbach J.A."/>
            <person name="Kautto E."/>
            <person name="Blachly J.S."/>
        </authorList>
    </citation>
    <scope>NUCLEOTIDE SEQUENCE [LARGE SCALE GENOMIC DNA]</scope>
    <source>
        <strain evidence="2">B95-8</strain>
        <tissue evidence="2">Cell line</tissue>
    </source>
</reference>
<evidence type="ECO:0000313" key="3">
    <source>
        <dbReference type="Proteomes" id="UP001266305"/>
    </source>
</evidence>
<proteinExistence type="predicted"/>
<name>A0ABQ9U992_SAGOE</name>
<dbReference type="Proteomes" id="UP001266305">
    <property type="component" value="Unassembled WGS sequence"/>
</dbReference>
<feature type="compositionally biased region" description="Pro residues" evidence="1">
    <location>
        <begin position="58"/>
        <end position="71"/>
    </location>
</feature>
<keyword evidence="3" id="KW-1185">Reference proteome</keyword>
<comment type="caution">
    <text evidence="2">The sequence shown here is derived from an EMBL/GenBank/DDBJ whole genome shotgun (WGS) entry which is preliminary data.</text>
</comment>
<sequence>EIWERKGARAGHRRGRSELAEEDAPVHPLRAGPRPPLPITGESAVARAPEFPAGLTHPNPPLPPPGPLHLA</sequence>
<protein>
    <recommendedName>
        <fullName evidence="4">Dopamine receptor D4</fullName>
    </recommendedName>
</protein>
<evidence type="ECO:0000256" key="1">
    <source>
        <dbReference type="SAM" id="MobiDB-lite"/>
    </source>
</evidence>
<feature type="non-terminal residue" evidence="2">
    <location>
        <position position="1"/>
    </location>
</feature>
<accession>A0ABQ9U992</accession>
<organism evidence="2 3">
    <name type="scientific">Saguinus oedipus</name>
    <name type="common">Cotton-top tamarin</name>
    <name type="synonym">Oedipomidas oedipus</name>
    <dbReference type="NCBI Taxonomy" id="9490"/>
    <lineage>
        <taxon>Eukaryota</taxon>
        <taxon>Metazoa</taxon>
        <taxon>Chordata</taxon>
        <taxon>Craniata</taxon>
        <taxon>Vertebrata</taxon>
        <taxon>Euteleostomi</taxon>
        <taxon>Mammalia</taxon>
        <taxon>Eutheria</taxon>
        <taxon>Euarchontoglires</taxon>
        <taxon>Primates</taxon>
        <taxon>Haplorrhini</taxon>
        <taxon>Platyrrhini</taxon>
        <taxon>Cebidae</taxon>
        <taxon>Callitrichinae</taxon>
        <taxon>Saguinus</taxon>
    </lineage>
</organism>
<evidence type="ECO:0008006" key="4">
    <source>
        <dbReference type="Google" id="ProtNLM"/>
    </source>
</evidence>
<dbReference type="EMBL" id="JASSZA010000015">
    <property type="protein sequence ID" value="KAK2093354.1"/>
    <property type="molecule type" value="Genomic_DNA"/>
</dbReference>
<evidence type="ECO:0000313" key="2">
    <source>
        <dbReference type="EMBL" id="KAK2093354.1"/>
    </source>
</evidence>
<gene>
    <name evidence="2" type="ORF">P7K49_029883</name>
</gene>
<feature type="non-terminal residue" evidence="2">
    <location>
        <position position="71"/>
    </location>
</feature>
<feature type="region of interest" description="Disordered" evidence="1">
    <location>
        <begin position="1"/>
        <end position="71"/>
    </location>
</feature>